<gene>
    <name evidence="1" type="ORF">rCG_26720</name>
</gene>
<proteinExistence type="predicted"/>
<protein>
    <submittedName>
        <fullName evidence="1">RCG26720</fullName>
    </submittedName>
</protein>
<evidence type="ECO:0000313" key="1">
    <source>
        <dbReference type="EMBL" id="EDL79848.1"/>
    </source>
</evidence>
<dbReference type="EMBL" id="CH473949">
    <property type="protein sequence ID" value="EDL79848.1"/>
    <property type="molecule type" value="Genomic_DNA"/>
</dbReference>
<dbReference type="Proteomes" id="UP000234681">
    <property type="component" value="Chromosome 3"/>
</dbReference>
<accession>A6HP97</accession>
<name>A6HP97_RAT</name>
<sequence length="45" mass="5260">METMIQFSFCITVLSANCYSSVSLGDNIYGKMRRKFSFSFEEPMY</sequence>
<dbReference type="AlphaFoldDB" id="A6HP97"/>
<reference evidence="2" key="1">
    <citation type="submission" date="2005-09" db="EMBL/GenBank/DDBJ databases">
        <authorList>
            <person name="Mural R.J."/>
            <person name="Li P.W."/>
            <person name="Adams M.D."/>
            <person name="Amanatides P.G."/>
            <person name="Baden-Tillson H."/>
            <person name="Barnstead M."/>
            <person name="Chin S.H."/>
            <person name="Dew I."/>
            <person name="Evans C.A."/>
            <person name="Ferriera S."/>
            <person name="Flanigan M."/>
            <person name="Fosler C."/>
            <person name="Glodek A."/>
            <person name="Gu Z."/>
            <person name="Holt R.A."/>
            <person name="Jennings D."/>
            <person name="Kraft C.L."/>
            <person name="Lu F."/>
            <person name="Nguyen T."/>
            <person name="Nusskern D.R."/>
            <person name="Pfannkoch C.M."/>
            <person name="Sitter C."/>
            <person name="Sutton G.G."/>
            <person name="Venter J.C."/>
            <person name="Wang Z."/>
            <person name="Woodage T."/>
            <person name="Zheng X.H."/>
            <person name="Zhong F."/>
        </authorList>
    </citation>
    <scope>NUCLEOTIDE SEQUENCE [LARGE SCALE GENOMIC DNA]</scope>
    <source>
        <strain>BN</strain>
        <strain evidence="2">Sprague-Dawley</strain>
    </source>
</reference>
<evidence type="ECO:0000313" key="2">
    <source>
        <dbReference type="Proteomes" id="UP000234681"/>
    </source>
</evidence>
<organism evidence="1 2">
    <name type="scientific">Rattus norvegicus</name>
    <name type="common">Rat</name>
    <dbReference type="NCBI Taxonomy" id="10116"/>
    <lineage>
        <taxon>Eukaryota</taxon>
        <taxon>Metazoa</taxon>
        <taxon>Chordata</taxon>
        <taxon>Craniata</taxon>
        <taxon>Vertebrata</taxon>
        <taxon>Euteleostomi</taxon>
        <taxon>Mammalia</taxon>
        <taxon>Eutheria</taxon>
        <taxon>Euarchontoglires</taxon>
        <taxon>Glires</taxon>
        <taxon>Rodentia</taxon>
        <taxon>Myomorpha</taxon>
        <taxon>Muroidea</taxon>
        <taxon>Muridae</taxon>
        <taxon>Murinae</taxon>
        <taxon>Rattus</taxon>
    </lineage>
</organism>